<dbReference type="PROSITE" id="PS00330">
    <property type="entry name" value="HEMOLYSIN_CALCIUM"/>
    <property type="match status" value="2"/>
</dbReference>
<gene>
    <name evidence="12" type="ORF">MBUL_02308</name>
</gene>
<dbReference type="GO" id="GO:0004222">
    <property type="term" value="F:metalloendopeptidase activity"/>
    <property type="evidence" value="ECO:0007669"/>
    <property type="project" value="InterPro"/>
</dbReference>
<dbReference type="PANTHER" id="PTHR38340:SF1">
    <property type="entry name" value="S-LAYER PROTEIN"/>
    <property type="match status" value="1"/>
</dbReference>
<dbReference type="InterPro" id="IPR011049">
    <property type="entry name" value="Serralysin-like_metalloprot_C"/>
</dbReference>
<dbReference type="SUPFAM" id="SSF51120">
    <property type="entry name" value="beta-Roll"/>
    <property type="match status" value="6"/>
</dbReference>
<dbReference type="InterPro" id="IPR001343">
    <property type="entry name" value="Hemolysn_Ca-bd"/>
</dbReference>
<dbReference type="Pfam" id="PF00413">
    <property type="entry name" value="Peptidase_M10"/>
    <property type="match status" value="1"/>
</dbReference>
<dbReference type="Pfam" id="PF00353">
    <property type="entry name" value="HemolysinCabind"/>
    <property type="match status" value="8"/>
</dbReference>
<evidence type="ECO:0000256" key="9">
    <source>
        <dbReference type="ARBA" id="ARBA00022833"/>
    </source>
</evidence>
<evidence type="ECO:0000256" key="3">
    <source>
        <dbReference type="ARBA" id="ARBA00009490"/>
    </source>
</evidence>
<evidence type="ECO:0000256" key="8">
    <source>
        <dbReference type="ARBA" id="ARBA00022801"/>
    </source>
</evidence>
<dbReference type="GO" id="GO:0031012">
    <property type="term" value="C:extracellular matrix"/>
    <property type="evidence" value="ECO:0007669"/>
    <property type="project" value="InterPro"/>
</dbReference>
<evidence type="ECO:0000256" key="10">
    <source>
        <dbReference type="SAM" id="MobiDB-lite"/>
    </source>
</evidence>
<dbReference type="InterPro" id="IPR001818">
    <property type="entry name" value="Pept_M10_metallopeptidase"/>
</dbReference>
<dbReference type="CDD" id="cd04277">
    <property type="entry name" value="ZnMc_serralysin_like"/>
    <property type="match status" value="1"/>
</dbReference>
<comment type="cofactor">
    <cofactor evidence="1">
        <name>Ca(2+)</name>
        <dbReference type="ChEBI" id="CHEBI:29108"/>
    </cofactor>
</comment>
<dbReference type="SMART" id="SM00235">
    <property type="entry name" value="ZnMc"/>
    <property type="match status" value="1"/>
</dbReference>
<dbReference type="PANTHER" id="PTHR38340">
    <property type="entry name" value="S-LAYER PROTEIN"/>
    <property type="match status" value="1"/>
</dbReference>
<keyword evidence="8 12" id="KW-0378">Hydrolase</keyword>
<dbReference type="InterPro" id="IPR050557">
    <property type="entry name" value="RTX_toxin/Mannuronan_C5-epim"/>
</dbReference>
<dbReference type="InterPro" id="IPR018511">
    <property type="entry name" value="Hemolysin-typ_Ca-bd_CS"/>
</dbReference>
<keyword evidence="7" id="KW-0677">Repeat</keyword>
<dbReference type="AlphaFoldDB" id="A0A679J6Q7"/>
<organism evidence="12">
    <name type="scientific">Methylobacterium bullatum</name>
    <dbReference type="NCBI Taxonomy" id="570505"/>
    <lineage>
        <taxon>Bacteria</taxon>
        <taxon>Pseudomonadati</taxon>
        <taxon>Pseudomonadota</taxon>
        <taxon>Alphaproteobacteria</taxon>
        <taxon>Hyphomicrobiales</taxon>
        <taxon>Methylobacteriaceae</taxon>
        <taxon>Methylobacterium</taxon>
    </lineage>
</organism>
<keyword evidence="5" id="KW-0645">Protease</keyword>
<keyword evidence="4" id="KW-0964">Secreted</keyword>
<evidence type="ECO:0000256" key="7">
    <source>
        <dbReference type="ARBA" id="ARBA00022737"/>
    </source>
</evidence>
<dbReference type="InterPro" id="IPR024079">
    <property type="entry name" value="MetalloPept_cat_dom_sf"/>
</dbReference>
<dbReference type="Gene3D" id="3.40.390.10">
    <property type="entry name" value="Collagenase (Catalytic Domain)"/>
    <property type="match status" value="1"/>
</dbReference>
<protein>
    <submittedName>
        <fullName evidence="12">Serralysin</fullName>
        <ecNumber evidence="12">3.4.24.40</ecNumber>
    </submittedName>
</protein>
<feature type="region of interest" description="Disordered" evidence="10">
    <location>
        <begin position="1"/>
        <end position="21"/>
    </location>
</feature>
<evidence type="ECO:0000256" key="5">
    <source>
        <dbReference type="ARBA" id="ARBA00022670"/>
    </source>
</evidence>
<dbReference type="InterPro" id="IPR006026">
    <property type="entry name" value="Peptidase_Metallo"/>
</dbReference>
<keyword evidence="6" id="KW-0479">Metal-binding</keyword>
<proteinExistence type="inferred from homology"/>
<sequence length="1207" mass="124746">MTSISMGDDEGRPGNTHDATSHGSFFFWPTASTPPIEQPIVFLHSVEEGTAQTGTLLSSALEAPDPDAAPTIHKTTDQAGVQITRDGYNWGTSFGAPVTISFGFRTSAPGYTVGGRDVQGTFSTFTEAQKVAARAALQLWSDVAGITFTDLGNSNNATIEFGNYSSTNDGSQAFAFLPINNDQSAGGYEGDVFINTSNASTTNISPGTYDYKTFIHEIGHAIGLNHPGNYNAGPGQNITYDNNAEYIEDTRQYSLMSYFSETYSGANFSGYSESPMLHDIAAVQRLYGANMSTRVDATVYGFNSNAGSPFLITSSGQSVAWAIWDAGGNDTIDASGYFQDAAISLVANEFSSIGGSVGNVAIAQGVTIENAIGGSGDDTINGNSVSNILTGNDGADRLTGFDGNDSLYGGDGDDILDGGSGADYLDGGTGTNTADFSTVTGGTGVMVNLAAQTALGSDGAQDTIRNIQNVLGSGLADTFYGDGADNLFVGGRGSDYVDGYLGDDTLIGGDDTDSEFEIDTVSYYRDLGVTVDLSVNTAQDTGGSGVDTLSGFEDLYGSYFNDTLVGDGNANFIYGAGGSDVIRGGAGNDTLQAGDPWAYIVKTAGQDNGTMATAVNVDAVFTTAYNGNIADSTVTPHATILARASGGGEYYSFTATSDATARFDIDQTLLGTDTVIKLFDADGVLLATADDGSEIDVGSQSLLDSTLEYTFALAGTYYVQVLSFPTNPSTPLKVETQYTLNVSLSGATVGREALGSTIEGGEGDDMIIGSSAGIDTLSYASATSGIFVSLNGSMAQDTEGAGTDTIFNMDNILGSAFSDQLTGNSAANVLDGAGGIDFLSGRGGNDSYVIDTAGDVVFEAVNGGTDTVRTTASYALHIGQEIETLRTTLDTGVTALNLTGNDLNNKIVGNDGANLLDGGAGIDTLYGRRGNDVFLVGTARDQVFETAGSGNDTVKAAVNYVLAARQSIETLRTQDDDGITSVRLTGNELDNKLVGNDGANVLDGGVGLDTLYGRDGNDIFLVGQAGDRVFEGVGNGTDTVKAAVSYGLAVGQEVEILRTQDDDSTTAIRLTGNEFNNKIVGNDGANVLEGARGSDTLYGGDGADTFLYRTLIDSTVAIANRDTLADFSTPQGDRIDLHLIDAVAGGVVNQAFTFIGSQAFHNKAGELQALSSSGKTVISGDVDGDGSADFSILLNSLVTLQKSDFIL</sequence>
<dbReference type="InterPro" id="IPR013858">
    <property type="entry name" value="Peptidase_M10B_C"/>
</dbReference>
<dbReference type="InterPro" id="IPR034033">
    <property type="entry name" value="Serralysin-like"/>
</dbReference>
<name>A0A679J6Q7_9HYPH</name>
<comment type="subcellular location">
    <subcellularLocation>
        <location evidence="2">Secreted</location>
    </subcellularLocation>
</comment>
<dbReference type="GO" id="GO:0005509">
    <property type="term" value="F:calcium ion binding"/>
    <property type="evidence" value="ECO:0007669"/>
    <property type="project" value="InterPro"/>
</dbReference>
<dbReference type="EMBL" id="LR743504">
    <property type="protein sequence ID" value="CAA2103661.1"/>
    <property type="molecule type" value="Genomic_DNA"/>
</dbReference>
<dbReference type="GO" id="GO:0005615">
    <property type="term" value="C:extracellular space"/>
    <property type="evidence" value="ECO:0007669"/>
    <property type="project" value="InterPro"/>
</dbReference>
<dbReference type="Gene3D" id="2.150.10.10">
    <property type="entry name" value="Serralysin-like metalloprotease, C-terminal"/>
    <property type="match status" value="6"/>
</dbReference>
<reference evidence="12" key="1">
    <citation type="submission" date="2019-12" db="EMBL/GenBank/DDBJ databases">
        <authorList>
            <person name="Cremers G."/>
        </authorList>
    </citation>
    <scope>NUCLEOTIDE SEQUENCE</scope>
    <source>
        <strain evidence="12">Mbul1</strain>
    </source>
</reference>
<evidence type="ECO:0000313" key="12">
    <source>
        <dbReference type="EMBL" id="CAA2103661.1"/>
    </source>
</evidence>
<dbReference type="GO" id="GO:0006508">
    <property type="term" value="P:proteolysis"/>
    <property type="evidence" value="ECO:0007669"/>
    <property type="project" value="UniProtKB-KW"/>
</dbReference>
<dbReference type="PRINTS" id="PR00313">
    <property type="entry name" value="CABNDNGRPT"/>
</dbReference>
<evidence type="ECO:0000256" key="6">
    <source>
        <dbReference type="ARBA" id="ARBA00022723"/>
    </source>
</evidence>
<dbReference type="Pfam" id="PF08548">
    <property type="entry name" value="Peptidase_M10_C"/>
    <property type="match status" value="1"/>
</dbReference>
<evidence type="ECO:0000256" key="2">
    <source>
        <dbReference type="ARBA" id="ARBA00004613"/>
    </source>
</evidence>
<dbReference type="GO" id="GO:0008270">
    <property type="term" value="F:zinc ion binding"/>
    <property type="evidence" value="ECO:0007669"/>
    <property type="project" value="InterPro"/>
</dbReference>
<comment type="similarity">
    <text evidence="3">Belongs to the peptidase M10B family.</text>
</comment>
<dbReference type="SUPFAM" id="SSF55486">
    <property type="entry name" value="Metalloproteases ('zincins'), catalytic domain"/>
    <property type="match status" value="1"/>
</dbReference>
<dbReference type="EC" id="3.4.24.40" evidence="12"/>
<accession>A0A679J6Q7</accession>
<evidence type="ECO:0000256" key="1">
    <source>
        <dbReference type="ARBA" id="ARBA00001913"/>
    </source>
</evidence>
<evidence type="ECO:0000259" key="11">
    <source>
        <dbReference type="SMART" id="SM00235"/>
    </source>
</evidence>
<keyword evidence="9" id="KW-0862">Zinc</keyword>
<feature type="domain" description="Peptidase metallopeptidase" evidence="11">
    <location>
        <begin position="86"/>
        <end position="274"/>
    </location>
</feature>
<evidence type="ECO:0000256" key="4">
    <source>
        <dbReference type="ARBA" id="ARBA00022525"/>
    </source>
</evidence>